<evidence type="ECO:0000313" key="3">
    <source>
        <dbReference type="EMBL" id="KAJ1912399.1"/>
    </source>
</evidence>
<gene>
    <name evidence="3" type="primary">HYM1</name>
    <name evidence="3" type="ORF">H4219_005620</name>
</gene>
<feature type="region of interest" description="Disordered" evidence="2">
    <location>
        <begin position="289"/>
        <end position="323"/>
    </location>
</feature>
<dbReference type="PANTHER" id="PTHR10182">
    <property type="entry name" value="CALCIUM-BINDING PROTEIN 39-RELATED"/>
    <property type="match status" value="1"/>
</dbReference>
<dbReference type="AlphaFoldDB" id="A0A9W7ZSX5"/>
<feature type="region of interest" description="Disordered" evidence="2">
    <location>
        <begin position="1"/>
        <end position="23"/>
    </location>
</feature>
<dbReference type="PANTHER" id="PTHR10182:SF3">
    <property type="entry name" value="PROTEIN MO25"/>
    <property type="match status" value="1"/>
</dbReference>
<comment type="caution">
    <text evidence="3">The sequence shown here is derived from an EMBL/GenBank/DDBJ whole genome shotgun (WGS) entry which is preliminary data.</text>
</comment>
<dbReference type="SUPFAM" id="SSF48371">
    <property type="entry name" value="ARM repeat"/>
    <property type="match status" value="1"/>
</dbReference>
<reference evidence="3" key="1">
    <citation type="submission" date="2022-07" db="EMBL/GenBank/DDBJ databases">
        <title>Phylogenomic reconstructions and comparative analyses of Kickxellomycotina fungi.</title>
        <authorList>
            <person name="Reynolds N.K."/>
            <person name="Stajich J.E."/>
            <person name="Barry K."/>
            <person name="Grigoriev I.V."/>
            <person name="Crous P."/>
            <person name="Smith M.E."/>
        </authorList>
    </citation>
    <scope>NUCLEOTIDE SEQUENCE</scope>
    <source>
        <strain evidence="3">NBRC 100468</strain>
    </source>
</reference>
<dbReference type="OrthoDB" id="609103at2759"/>
<dbReference type="InterPro" id="IPR011989">
    <property type="entry name" value="ARM-like"/>
</dbReference>
<protein>
    <submittedName>
        <fullName evidence="3">Conidiophore development protein hyma</fullName>
    </submittedName>
</protein>
<evidence type="ECO:0000256" key="2">
    <source>
        <dbReference type="SAM" id="MobiDB-lite"/>
    </source>
</evidence>
<dbReference type="GO" id="GO:0043539">
    <property type="term" value="F:protein serine/threonine kinase activator activity"/>
    <property type="evidence" value="ECO:0007669"/>
    <property type="project" value="TreeGrafter"/>
</dbReference>
<dbReference type="InterPro" id="IPR013878">
    <property type="entry name" value="Mo25"/>
</dbReference>
<dbReference type="Gene3D" id="1.25.10.10">
    <property type="entry name" value="Leucine-rich Repeat Variant"/>
    <property type="match status" value="1"/>
</dbReference>
<organism evidence="3 4">
    <name type="scientific">Mycoemilia scoparia</name>
    <dbReference type="NCBI Taxonomy" id="417184"/>
    <lineage>
        <taxon>Eukaryota</taxon>
        <taxon>Fungi</taxon>
        <taxon>Fungi incertae sedis</taxon>
        <taxon>Zoopagomycota</taxon>
        <taxon>Kickxellomycotina</taxon>
        <taxon>Kickxellomycetes</taxon>
        <taxon>Kickxellales</taxon>
        <taxon>Kickxellaceae</taxon>
        <taxon>Mycoemilia</taxon>
    </lineage>
</organism>
<evidence type="ECO:0000256" key="1">
    <source>
        <dbReference type="ARBA" id="ARBA00011012"/>
    </source>
</evidence>
<evidence type="ECO:0000313" key="4">
    <source>
        <dbReference type="Proteomes" id="UP001150538"/>
    </source>
</evidence>
<dbReference type="GO" id="GO:0035556">
    <property type="term" value="P:intracellular signal transduction"/>
    <property type="evidence" value="ECO:0007669"/>
    <property type="project" value="TreeGrafter"/>
</dbReference>
<name>A0A9W7ZSX5_9FUNG</name>
<comment type="similarity">
    <text evidence="1">Belongs to the Mo25 family.</text>
</comment>
<sequence>MVQILRDGGADKKSPPSESTSSEQVAQLAQEIYSNDLLSLLITNLSRLGFETRKEISIIFGMLLRRKIGQREPTVEYLAKNERIIRNIIKGYGNHDTAMVCGSILRECLKHEPIANIVLNLPEFLNFFEYVEGSNFDIASDAFANFRDALTRFKAIAAAYLQKNYDVFFDRYTTLLNSNNYVIRRQSLKLLGEILLDRKNFNVMTRYISYNDNLKMIMSALSDKSKSIQYEAFHIFKIFVANPNKTAPVYNILWNNREKLIGYLSKFQAEKDVDDQFKDEKAFLVREIQKMRPPPSINGGGGSSASTGGGSMGGGSNATTAAS</sequence>
<dbReference type="EMBL" id="JANBPU010000349">
    <property type="protein sequence ID" value="KAJ1912399.1"/>
    <property type="molecule type" value="Genomic_DNA"/>
</dbReference>
<dbReference type="InterPro" id="IPR016024">
    <property type="entry name" value="ARM-type_fold"/>
</dbReference>
<dbReference type="Proteomes" id="UP001150538">
    <property type="component" value="Unassembled WGS sequence"/>
</dbReference>
<proteinExistence type="inferred from homology"/>
<accession>A0A9W7ZSX5</accession>
<dbReference type="Pfam" id="PF08569">
    <property type="entry name" value="Mo25"/>
    <property type="match status" value="1"/>
</dbReference>
<feature type="compositionally biased region" description="Gly residues" evidence="2">
    <location>
        <begin position="298"/>
        <end position="316"/>
    </location>
</feature>
<keyword evidence="4" id="KW-1185">Reference proteome</keyword>